<accession>A0ABW8Z548</accession>
<gene>
    <name evidence="3" type="primary">adeC</name>
    <name evidence="3" type="ORF">PQR63_07305</name>
</gene>
<comment type="caution">
    <text evidence="3">The sequence shown here is derived from an EMBL/GenBank/DDBJ whole genome shotgun (WGS) entry which is preliminary data.</text>
</comment>
<comment type="similarity">
    <text evidence="1 2">Belongs to the outer membrane factor (OMF) (TC 1.B.17) family.</text>
</comment>
<dbReference type="Pfam" id="PF02321">
    <property type="entry name" value="OEP"/>
    <property type="match status" value="2"/>
</dbReference>
<reference evidence="3 4" key="1">
    <citation type="journal article" date="2024" name="Chem. Sci.">
        <title>Discovery of megapolipeptins by genome mining of a Burkholderiales bacteria collection.</title>
        <authorList>
            <person name="Paulo B.S."/>
            <person name="Recchia M.J.J."/>
            <person name="Lee S."/>
            <person name="Fergusson C.H."/>
            <person name="Romanowski S.B."/>
            <person name="Hernandez A."/>
            <person name="Krull N."/>
            <person name="Liu D.Y."/>
            <person name="Cavanagh H."/>
            <person name="Bos A."/>
            <person name="Gray C.A."/>
            <person name="Murphy B.T."/>
            <person name="Linington R.G."/>
            <person name="Eustaquio A.S."/>
        </authorList>
    </citation>
    <scope>NUCLEOTIDE SEQUENCE [LARGE SCALE GENOMIC DNA]</scope>
    <source>
        <strain evidence="3 4">RL21-008-BIB-B</strain>
    </source>
</reference>
<dbReference type="Gene3D" id="1.20.1600.10">
    <property type="entry name" value="Outer membrane efflux proteins (OEP)"/>
    <property type="match status" value="1"/>
</dbReference>
<dbReference type="InterPro" id="IPR010131">
    <property type="entry name" value="MdtP/NodT-like"/>
</dbReference>
<keyword evidence="4" id="KW-1185">Reference proteome</keyword>
<keyword evidence="2" id="KW-0472">Membrane</keyword>
<dbReference type="PANTHER" id="PTHR30203:SF32">
    <property type="entry name" value="CATION EFFLUX SYSTEM PROTEIN CUSC"/>
    <property type="match status" value="1"/>
</dbReference>
<comment type="subcellular location">
    <subcellularLocation>
        <location evidence="2">Cell membrane</location>
        <topology evidence="2">Lipid-anchor</topology>
    </subcellularLocation>
</comment>
<name>A0ABW8Z548_9BURK</name>
<proteinExistence type="inferred from homology"/>
<dbReference type="EMBL" id="JAQQFR010000004">
    <property type="protein sequence ID" value="MFL9878179.1"/>
    <property type="molecule type" value="Genomic_DNA"/>
</dbReference>
<organism evidence="3 4">
    <name type="scientific">Herbaspirillum rhizosphaerae</name>
    <dbReference type="NCBI Taxonomy" id="346179"/>
    <lineage>
        <taxon>Bacteria</taxon>
        <taxon>Pseudomonadati</taxon>
        <taxon>Pseudomonadota</taxon>
        <taxon>Betaproteobacteria</taxon>
        <taxon>Burkholderiales</taxon>
        <taxon>Oxalobacteraceae</taxon>
        <taxon>Herbaspirillum</taxon>
    </lineage>
</organism>
<dbReference type="NCBIfam" id="TIGR01845">
    <property type="entry name" value="outer_NodT"/>
    <property type="match status" value="1"/>
</dbReference>
<dbReference type="PANTHER" id="PTHR30203">
    <property type="entry name" value="OUTER MEMBRANE CATION EFFLUX PROTEIN"/>
    <property type="match status" value="1"/>
</dbReference>
<protein>
    <submittedName>
        <fullName evidence="3">AdeC/AdeK/OprM family multidrug efflux complex outer membrane factor</fullName>
    </submittedName>
</protein>
<evidence type="ECO:0000313" key="3">
    <source>
        <dbReference type="EMBL" id="MFL9878179.1"/>
    </source>
</evidence>
<dbReference type="InterPro" id="IPR003423">
    <property type="entry name" value="OMP_efflux"/>
</dbReference>
<evidence type="ECO:0000256" key="1">
    <source>
        <dbReference type="ARBA" id="ARBA00007613"/>
    </source>
</evidence>
<evidence type="ECO:0000256" key="2">
    <source>
        <dbReference type="RuleBase" id="RU362097"/>
    </source>
</evidence>
<dbReference type="Proteomes" id="UP001629214">
    <property type="component" value="Unassembled WGS sequence"/>
</dbReference>
<sequence length="499" mass="53263">MHQFSVTNLPGTSCARLLPLVLAMLVGGCSLMPDYQRPLAPVAPRFSGDATSSVSSLPVADIGWREVFTDPALRRVIELTLANNRDLRVAVLNIEKARAQYGVQRAALFPTVNASASETASRTPADLSASGSVTTGRSYSATLGFSSYELDLFGRVRSLSAQAIESFFSTAETRRSTQISLVAEVATAYLTLAADQDRLKLAQNTLDSQSRTYHLNQRSFDLGNASALTLRQAQTSVESARVDVESFTAQVAQDRNALVLLAGIELPDALLPTSLPDIAAAAANPLATIPPGLPSDLLQRRPDILQAEHDLRSANASIGAARAAFYPRISLTASAGSSSASLSGLFKGGSGAWSFSPGISLPIFDAGANRANLTIATTNRDIYVAQYEKAIQTAFREVSDALAQRGTLGRQLAAQEALVDASSEAFRLSEARFKYGIDSYLSVLDSQRSLYTARQNLIGTRLSRFTNLVTFYKTLGGGWVETTGTPVASIVTDVPVREQ</sequence>
<keyword evidence="2" id="KW-0564">Palmitate</keyword>
<keyword evidence="2" id="KW-0449">Lipoprotein</keyword>
<keyword evidence="2" id="KW-0812">Transmembrane</keyword>
<dbReference type="SUPFAM" id="SSF56954">
    <property type="entry name" value="Outer membrane efflux proteins (OEP)"/>
    <property type="match status" value="1"/>
</dbReference>
<dbReference type="Gene3D" id="2.20.200.10">
    <property type="entry name" value="Outer membrane efflux proteins (OEP)"/>
    <property type="match status" value="1"/>
</dbReference>
<evidence type="ECO:0000313" key="4">
    <source>
        <dbReference type="Proteomes" id="UP001629214"/>
    </source>
</evidence>
<dbReference type="RefSeq" id="WP_408166916.1">
    <property type="nucleotide sequence ID" value="NZ_JAQQFR010000004.1"/>
</dbReference>
<keyword evidence="2" id="KW-1134">Transmembrane beta strand</keyword>